<evidence type="ECO:0000313" key="3">
    <source>
        <dbReference type="Proteomes" id="UP000324091"/>
    </source>
</evidence>
<feature type="compositionally biased region" description="Basic and acidic residues" evidence="1">
    <location>
        <begin position="1"/>
        <end position="12"/>
    </location>
</feature>
<sequence length="81" mass="8737">MALRERELEKESPSSPLSRAADAPFLSTPEGAENAHLDLSLPVDKALIKREQESDPSLAKCRVAATKNMCSQAVGLFQNGI</sequence>
<name>A0A5C6MGR0_9TELE</name>
<organism evidence="2 3">
    <name type="scientific">Takifugu flavidus</name>
    <name type="common">sansaifugu</name>
    <dbReference type="NCBI Taxonomy" id="433684"/>
    <lineage>
        <taxon>Eukaryota</taxon>
        <taxon>Metazoa</taxon>
        <taxon>Chordata</taxon>
        <taxon>Craniata</taxon>
        <taxon>Vertebrata</taxon>
        <taxon>Euteleostomi</taxon>
        <taxon>Actinopterygii</taxon>
        <taxon>Neopterygii</taxon>
        <taxon>Teleostei</taxon>
        <taxon>Neoteleostei</taxon>
        <taxon>Acanthomorphata</taxon>
        <taxon>Eupercaria</taxon>
        <taxon>Tetraodontiformes</taxon>
        <taxon>Tetradontoidea</taxon>
        <taxon>Tetraodontidae</taxon>
        <taxon>Takifugu</taxon>
    </lineage>
</organism>
<keyword evidence="3" id="KW-1185">Reference proteome</keyword>
<proteinExistence type="predicted"/>
<feature type="region of interest" description="Disordered" evidence="1">
    <location>
        <begin position="1"/>
        <end position="32"/>
    </location>
</feature>
<dbReference type="Proteomes" id="UP000324091">
    <property type="component" value="Unassembled WGS sequence"/>
</dbReference>
<evidence type="ECO:0000313" key="2">
    <source>
        <dbReference type="EMBL" id="TWW54043.1"/>
    </source>
</evidence>
<gene>
    <name evidence="2" type="ORF">D4764_0214280</name>
</gene>
<evidence type="ECO:0000256" key="1">
    <source>
        <dbReference type="SAM" id="MobiDB-lite"/>
    </source>
</evidence>
<dbReference type="AlphaFoldDB" id="A0A5C6MGR0"/>
<accession>A0A5C6MGR0</accession>
<reference evidence="2 3" key="1">
    <citation type="submission" date="2019-04" db="EMBL/GenBank/DDBJ databases">
        <title>Chromosome genome assembly for Takifugu flavidus.</title>
        <authorList>
            <person name="Xiao S."/>
        </authorList>
    </citation>
    <scope>NUCLEOTIDE SEQUENCE [LARGE SCALE GENOMIC DNA]</scope>
    <source>
        <strain evidence="2">HTHZ2018</strain>
        <tissue evidence="2">Muscle</tissue>
    </source>
</reference>
<comment type="caution">
    <text evidence="2">The sequence shown here is derived from an EMBL/GenBank/DDBJ whole genome shotgun (WGS) entry which is preliminary data.</text>
</comment>
<dbReference type="EMBL" id="RHFK02000434">
    <property type="protein sequence ID" value="TWW54043.1"/>
    <property type="molecule type" value="Genomic_DNA"/>
</dbReference>
<protein>
    <submittedName>
        <fullName evidence="2">Uncharacterized protein</fullName>
    </submittedName>
</protein>